<feature type="transmembrane region" description="Helical" evidence="1">
    <location>
        <begin position="45"/>
        <end position="67"/>
    </location>
</feature>
<evidence type="ECO:0000256" key="1">
    <source>
        <dbReference type="SAM" id="Phobius"/>
    </source>
</evidence>
<sequence length="73" mass="8426">MHPYSEWTVILVFLVIEIALMVKYGKRVVETYQQYRESEARGVVLAIRILIFMLLLTAAVLLDITLWPSGKES</sequence>
<accession>A0ABR7TZD2</accession>
<organism evidence="2 3">
    <name type="scientific">Chitinophaga qingshengii</name>
    <dbReference type="NCBI Taxonomy" id="1569794"/>
    <lineage>
        <taxon>Bacteria</taxon>
        <taxon>Pseudomonadati</taxon>
        <taxon>Bacteroidota</taxon>
        <taxon>Chitinophagia</taxon>
        <taxon>Chitinophagales</taxon>
        <taxon>Chitinophagaceae</taxon>
        <taxon>Chitinophaga</taxon>
    </lineage>
</organism>
<dbReference type="RefSeq" id="WP_188092087.1">
    <property type="nucleotide sequence ID" value="NZ_JACVFC010000007.1"/>
</dbReference>
<comment type="caution">
    <text evidence="2">The sequence shown here is derived from an EMBL/GenBank/DDBJ whole genome shotgun (WGS) entry which is preliminary data.</text>
</comment>
<feature type="transmembrane region" description="Helical" evidence="1">
    <location>
        <begin position="6"/>
        <end position="24"/>
    </location>
</feature>
<dbReference type="Proteomes" id="UP000659124">
    <property type="component" value="Unassembled WGS sequence"/>
</dbReference>
<evidence type="ECO:0000313" key="2">
    <source>
        <dbReference type="EMBL" id="MBC9934994.1"/>
    </source>
</evidence>
<dbReference type="EMBL" id="JACVFC010000007">
    <property type="protein sequence ID" value="MBC9934994.1"/>
    <property type="molecule type" value="Genomic_DNA"/>
</dbReference>
<keyword evidence="1" id="KW-0812">Transmembrane</keyword>
<proteinExistence type="predicted"/>
<keyword evidence="1" id="KW-0472">Membrane</keyword>
<evidence type="ECO:0000313" key="3">
    <source>
        <dbReference type="Proteomes" id="UP000659124"/>
    </source>
</evidence>
<keyword evidence="1" id="KW-1133">Transmembrane helix</keyword>
<gene>
    <name evidence="2" type="ORF">ICL07_31745</name>
</gene>
<keyword evidence="3" id="KW-1185">Reference proteome</keyword>
<reference evidence="2 3" key="1">
    <citation type="submission" date="2020-09" db="EMBL/GenBank/DDBJ databases">
        <title>Genome sequences of type strains of Chitinophaga qingshengii and Chitinophaga varians.</title>
        <authorList>
            <person name="Kittiwongwattana C."/>
        </authorList>
    </citation>
    <scope>NUCLEOTIDE SEQUENCE [LARGE SCALE GENOMIC DNA]</scope>
    <source>
        <strain evidence="2 3">JCM 30026</strain>
    </source>
</reference>
<name>A0ABR7TZD2_9BACT</name>
<protein>
    <submittedName>
        <fullName evidence="2">Uncharacterized protein</fullName>
    </submittedName>
</protein>